<dbReference type="Proteomes" id="UP000184191">
    <property type="component" value="Unassembled WGS sequence"/>
</dbReference>
<reference evidence="2" key="1">
    <citation type="submission" date="2016-11" db="EMBL/GenBank/DDBJ databases">
        <authorList>
            <person name="Varghese N."/>
            <person name="Submissions S."/>
        </authorList>
    </citation>
    <scope>NUCLEOTIDE SEQUENCE [LARGE SCALE GENOMIC DNA]</scope>
    <source>
        <strain evidence="2">DSM 29327</strain>
    </source>
</reference>
<dbReference type="STRING" id="1054996.SAMN05444414_10374"/>
<accession>A0A1M6WS00</accession>
<dbReference type="AlphaFoldDB" id="A0A1M6WS00"/>
<sequence>MAAVDSDTARRSDPAGTTTSRRVFYYNAGFLRQRRVSRILSLAGYDLTLGTPGADDLIAVWGHSPYAHRGEAMARRTGAGLIRVEDAFLRSVHPGRDGEPPLGLVIDHRGAAFDSAQPSDLEHILKTHPLDDTALLDCARAGIARLAEAHLSKYNAFDPNHPCPDPGYVLVIDQTRGDASVTRGGADANSFREMLYYAQEDNPGARILIKTHPETDAGHRPGYFSASDQSDRITLFSDPVSPFSLLEGAIAVYTVTSQLGFEAIFAGHRPRVFGQPFYAGWGLSDDRHPIRLDRRARTLTRAQLFAGVMLLYPKWYDPYRDALCDLDTAISTLEAQSRAWREDHKGWSAHGMRLWKRAPLQRFFGKYRRVQFPSSAEGLPDRPAIVWASKPEVGPEGAVRVEDGFLRSRGLGADLVPPLSLVCDDLGIYYDPTCESRLERLIAARAALRPDQRLRAEGLIRRLTGAGLSKYNLGGAAPDLPPGHRILVPGQVEDDASIRLGAGAINTNLALLKLVRDKNPEAVILYKPHPDVEAGLRPGAIAPKQLDTLADLVVGGTDPAAILAQVQEVWTMTSLLGFEALLLGVRVTTTGAPFYAGWGLTRDLGEPPRRRRRASPTLEGLVHASLIDYPRYFDPKTRAACPVEVVIDRLSTGDLPRAGTANRALAKLQGVFASYAGFWR</sequence>
<proteinExistence type="predicted"/>
<dbReference type="CDD" id="cd16439">
    <property type="entry name" value="beta_Kdo_transferase_KpsC_2"/>
    <property type="match status" value="1"/>
</dbReference>
<name>A0A1M6WS00_9RHOB</name>
<organism evidence="1 2">
    <name type="scientific">Roseovarius marisflavi</name>
    <dbReference type="NCBI Taxonomy" id="1054996"/>
    <lineage>
        <taxon>Bacteria</taxon>
        <taxon>Pseudomonadati</taxon>
        <taxon>Pseudomonadota</taxon>
        <taxon>Alphaproteobacteria</taxon>
        <taxon>Rhodobacterales</taxon>
        <taxon>Roseobacteraceae</taxon>
        <taxon>Roseovarius</taxon>
    </lineage>
</organism>
<dbReference type="GO" id="GO:0015774">
    <property type="term" value="P:polysaccharide transport"/>
    <property type="evidence" value="ECO:0007669"/>
    <property type="project" value="InterPro"/>
</dbReference>
<gene>
    <name evidence="1" type="ORF">SAMN05444414_10374</name>
</gene>
<evidence type="ECO:0000313" key="2">
    <source>
        <dbReference type="Proteomes" id="UP000184191"/>
    </source>
</evidence>
<dbReference type="GO" id="GO:0000271">
    <property type="term" value="P:polysaccharide biosynthetic process"/>
    <property type="evidence" value="ECO:0007669"/>
    <property type="project" value="InterPro"/>
</dbReference>
<evidence type="ECO:0000313" key="1">
    <source>
        <dbReference type="EMBL" id="SHK96532.1"/>
    </source>
</evidence>
<dbReference type="InterPro" id="IPR007833">
    <property type="entry name" value="Capsule_polysaccharide_synth"/>
</dbReference>
<dbReference type="EMBL" id="FRBN01000003">
    <property type="protein sequence ID" value="SHK96532.1"/>
    <property type="molecule type" value="Genomic_DNA"/>
</dbReference>
<dbReference type="Pfam" id="PF05159">
    <property type="entry name" value="Capsule_synth"/>
    <property type="match status" value="4"/>
</dbReference>
<dbReference type="CDD" id="cd16440">
    <property type="entry name" value="beta_Kdo_transferase_KpsC_1"/>
    <property type="match status" value="1"/>
</dbReference>
<protein>
    <submittedName>
        <fullName evidence="1">Capsular polysaccharide export protein</fullName>
    </submittedName>
</protein>
<keyword evidence="2" id="KW-1185">Reference proteome</keyword>